<dbReference type="InterPro" id="IPR036388">
    <property type="entry name" value="WH-like_DNA-bd_sf"/>
</dbReference>
<dbReference type="GO" id="GO:0043565">
    <property type="term" value="F:sequence-specific DNA binding"/>
    <property type="evidence" value="ECO:0007669"/>
    <property type="project" value="InterPro"/>
</dbReference>
<dbReference type="GO" id="GO:0043200">
    <property type="term" value="P:response to amino acid"/>
    <property type="evidence" value="ECO:0007669"/>
    <property type="project" value="TreeGrafter"/>
</dbReference>
<evidence type="ECO:0000313" key="5">
    <source>
        <dbReference type="EMBL" id="RFT44844.1"/>
    </source>
</evidence>
<dbReference type="PROSITE" id="PS50956">
    <property type="entry name" value="HTH_ASNC_2"/>
    <property type="match status" value="1"/>
</dbReference>
<dbReference type="Gene3D" id="3.30.70.920">
    <property type="match status" value="1"/>
</dbReference>
<dbReference type="SUPFAM" id="SSF54909">
    <property type="entry name" value="Dimeric alpha+beta barrel"/>
    <property type="match status" value="1"/>
</dbReference>
<evidence type="ECO:0000256" key="2">
    <source>
        <dbReference type="ARBA" id="ARBA00023125"/>
    </source>
</evidence>
<evidence type="ECO:0000259" key="4">
    <source>
        <dbReference type="PROSITE" id="PS50956"/>
    </source>
</evidence>
<dbReference type="RefSeq" id="WP_117189104.1">
    <property type="nucleotide sequence ID" value="NZ_JAQDJS010000010.1"/>
</dbReference>
<dbReference type="SUPFAM" id="SSF46785">
    <property type="entry name" value="Winged helix' DNA-binding domain"/>
    <property type="match status" value="1"/>
</dbReference>
<gene>
    <name evidence="5" type="ORF">CHT91_05080</name>
</gene>
<dbReference type="Pfam" id="PF01037">
    <property type="entry name" value="AsnC_trans_reg"/>
    <property type="match status" value="1"/>
</dbReference>
<dbReference type="EMBL" id="NOWI01000004">
    <property type="protein sequence ID" value="RFT44844.1"/>
    <property type="molecule type" value="Genomic_DNA"/>
</dbReference>
<dbReference type="InterPro" id="IPR011008">
    <property type="entry name" value="Dimeric_a/b-barrel"/>
</dbReference>
<dbReference type="GO" id="GO:0005829">
    <property type="term" value="C:cytosol"/>
    <property type="evidence" value="ECO:0007669"/>
    <property type="project" value="TreeGrafter"/>
</dbReference>
<dbReference type="PRINTS" id="PR00033">
    <property type="entry name" value="HTHASNC"/>
</dbReference>
<organism evidence="5 6">
    <name type="scientific">Cutibacterium avidum</name>
    <dbReference type="NCBI Taxonomy" id="33010"/>
    <lineage>
        <taxon>Bacteria</taxon>
        <taxon>Bacillati</taxon>
        <taxon>Actinomycetota</taxon>
        <taxon>Actinomycetes</taxon>
        <taxon>Propionibacteriales</taxon>
        <taxon>Propionibacteriaceae</taxon>
        <taxon>Cutibacterium</taxon>
    </lineage>
</organism>
<dbReference type="Pfam" id="PF13404">
    <property type="entry name" value="HTH_AsnC-type"/>
    <property type="match status" value="1"/>
</dbReference>
<proteinExistence type="predicted"/>
<dbReference type="CDD" id="cd00090">
    <property type="entry name" value="HTH_ARSR"/>
    <property type="match status" value="1"/>
</dbReference>
<dbReference type="PANTHER" id="PTHR30154">
    <property type="entry name" value="LEUCINE-RESPONSIVE REGULATORY PROTEIN"/>
    <property type="match status" value="1"/>
</dbReference>
<dbReference type="InterPro" id="IPR000485">
    <property type="entry name" value="AsnC-type_HTH_dom"/>
</dbReference>
<name>A0A3E2DHS3_9ACTN</name>
<dbReference type="InterPro" id="IPR011991">
    <property type="entry name" value="ArsR-like_HTH"/>
</dbReference>
<dbReference type="AlphaFoldDB" id="A0A3E2DHS3"/>
<dbReference type="PROSITE" id="PS00519">
    <property type="entry name" value="HTH_ASNC_1"/>
    <property type="match status" value="1"/>
</dbReference>
<evidence type="ECO:0000313" key="6">
    <source>
        <dbReference type="Proteomes" id="UP000259211"/>
    </source>
</evidence>
<feature type="domain" description="HTH asnC-type" evidence="4">
    <location>
        <begin position="16"/>
        <end position="77"/>
    </location>
</feature>
<evidence type="ECO:0000256" key="1">
    <source>
        <dbReference type="ARBA" id="ARBA00023015"/>
    </source>
</evidence>
<reference evidence="5 6" key="1">
    <citation type="submission" date="2017-07" db="EMBL/GenBank/DDBJ databases">
        <authorList>
            <person name="Sun Z.S."/>
            <person name="Albrecht U."/>
            <person name="Echele G."/>
            <person name="Lee C.C."/>
        </authorList>
    </citation>
    <scope>NUCLEOTIDE SEQUENCE [LARGE SCALE GENOMIC DNA]</scope>
    <source>
        <strain evidence="5 6">P16-029</strain>
    </source>
</reference>
<dbReference type="Gene3D" id="1.10.10.10">
    <property type="entry name" value="Winged helix-like DNA-binding domain superfamily/Winged helix DNA-binding domain"/>
    <property type="match status" value="1"/>
</dbReference>
<dbReference type="InterPro" id="IPR019888">
    <property type="entry name" value="Tscrpt_reg_AsnC-like"/>
</dbReference>
<comment type="caution">
    <text evidence="5">The sequence shown here is derived from an EMBL/GenBank/DDBJ whole genome shotgun (WGS) entry which is preliminary data.</text>
</comment>
<dbReference type="InterPro" id="IPR036390">
    <property type="entry name" value="WH_DNA-bd_sf"/>
</dbReference>
<protein>
    <submittedName>
        <fullName evidence="5">AsnC family transcriptional regulator</fullName>
    </submittedName>
</protein>
<sequence length="163" mass="17914">MTKHHNEEDEDRSPILEATDRQILSLLEGDGRMSWTELGHQTGLSTSAAQQRVKRLEAKGIICGYHATLNLEAIGAGITAFIFLNPIDPGEDERIPDVLKTFSEVRGCHSIAGAASYLARVQAPNTSHLDQLVTRIRKECHCGTETVVVLDTMFDDLGMLGTR</sequence>
<dbReference type="InterPro" id="IPR019887">
    <property type="entry name" value="Tscrpt_reg_AsnC/Lrp_C"/>
</dbReference>
<accession>A0A3E2DHS3</accession>
<keyword evidence="3" id="KW-0804">Transcription</keyword>
<keyword evidence="1" id="KW-0805">Transcription regulation</keyword>
<evidence type="ECO:0000256" key="3">
    <source>
        <dbReference type="ARBA" id="ARBA00023163"/>
    </source>
</evidence>
<dbReference type="PANTHER" id="PTHR30154:SF53">
    <property type="entry name" value="HTH-TYPE TRANSCRIPTIONAL REGULATOR LRPC"/>
    <property type="match status" value="1"/>
</dbReference>
<keyword evidence="2" id="KW-0238">DNA-binding</keyword>
<dbReference type="InterPro" id="IPR019885">
    <property type="entry name" value="Tscrpt_reg_HTH_AsnC-type_CS"/>
</dbReference>
<dbReference type="SMART" id="SM00344">
    <property type="entry name" value="HTH_ASNC"/>
    <property type="match status" value="1"/>
</dbReference>
<dbReference type="Proteomes" id="UP000259211">
    <property type="component" value="Unassembled WGS sequence"/>
</dbReference>